<keyword evidence="1" id="KW-0547">Nucleotide-binding</keyword>
<dbReference type="PROSITE" id="PS50893">
    <property type="entry name" value="ABC_TRANSPORTER_2"/>
    <property type="match status" value="1"/>
</dbReference>
<organism evidence="4 5">
    <name type="scientific">Inquilinus ginsengisoli</name>
    <dbReference type="NCBI Taxonomy" id="363840"/>
    <lineage>
        <taxon>Bacteria</taxon>
        <taxon>Pseudomonadati</taxon>
        <taxon>Pseudomonadota</taxon>
        <taxon>Alphaproteobacteria</taxon>
        <taxon>Rhodospirillales</taxon>
        <taxon>Rhodospirillaceae</taxon>
        <taxon>Inquilinus</taxon>
    </lineage>
</organism>
<dbReference type="RefSeq" id="WP_309792821.1">
    <property type="nucleotide sequence ID" value="NZ_JAVDPW010000002.1"/>
</dbReference>
<dbReference type="Proteomes" id="UP001262410">
    <property type="component" value="Unassembled WGS sequence"/>
</dbReference>
<dbReference type="InterPro" id="IPR027417">
    <property type="entry name" value="P-loop_NTPase"/>
</dbReference>
<gene>
    <name evidence="4" type="ORF">E9232_001303</name>
</gene>
<dbReference type="EMBL" id="JAVDPW010000002">
    <property type="protein sequence ID" value="MDR6288796.1"/>
    <property type="molecule type" value="Genomic_DNA"/>
</dbReference>
<name>A0ABU1JJK7_9PROT</name>
<sequence length="262" mass="27673">MRIDAIGLRIALGGRPVLAGVDLALVPGELVGLIGPNGAGKTTLLRILANLLAPDAGAVRYDGRSARQLGGDALARGLSVLMQGGEVNWPLRVDHLVALGRLPHRRGLGGLSAADRDAVARALDAADAAHLRLRTAGQLSAGERMRVLFARALAVEAPMLFADEPVAALDPFHQLQIMELLQGRARAGTGILAVLHDLPLAGRFCDRLVLLQDGRILADGPPEAVLTDDHLRRAYAVEVQRGQRDGVGYVLPWSRIGPKGEG</sequence>
<proteinExistence type="predicted"/>
<evidence type="ECO:0000256" key="2">
    <source>
        <dbReference type="ARBA" id="ARBA00022840"/>
    </source>
</evidence>
<evidence type="ECO:0000256" key="1">
    <source>
        <dbReference type="ARBA" id="ARBA00022741"/>
    </source>
</evidence>
<protein>
    <submittedName>
        <fullName evidence="4">Iron complex transport system ATP-binding protein</fullName>
    </submittedName>
</protein>
<keyword evidence="4" id="KW-0689">Ribosomal protein</keyword>
<accession>A0ABU1JJK7</accession>
<dbReference type="InterPro" id="IPR003439">
    <property type="entry name" value="ABC_transporter-like_ATP-bd"/>
</dbReference>
<reference evidence="4 5" key="1">
    <citation type="submission" date="2023-07" db="EMBL/GenBank/DDBJ databases">
        <title>Sorghum-associated microbial communities from plants grown in Nebraska, USA.</title>
        <authorList>
            <person name="Schachtman D."/>
        </authorList>
    </citation>
    <scope>NUCLEOTIDE SEQUENCE [LARGE SCALE GENOMIC DNA]</scope>
    <source>
        <strain evidence="4 5">584</strain>
    </source>
</reference>
<dbReference type="PROSITE" id="PS00211">
    <property type="entry name" value="ABC_TRANSPORTER_1"/>
    <property type="match status" value="1"/>
</dbReference>
<dbReference type="Gene3D" id="3.40.50.300">
    <property type="entry name" value="P-loop containing nucleotide triphosphate hydrolases"/>
    <property type="match status" value="1"/>
</dbReference>
<dbReference type="PANTHER" id="PTHR42794:SF2">
    <property type="entry name" value="ABC TRANSPORTER ATP-BINDING PROTEIN"/>
    <property type="match status" value="1"/>
</dbReference>
<dbReference type="GO" id="GO:0005524">
    <property type="term" value="F:ATP binding"/>
    <property type="evidence" value="ECO:0007669"/>
    <property type="project" value="UniProtKB-KW"/>
</dbReference>
<dbReference type="SUPFAM" id="SSF52540">
    <property type="entry name" value="P-loop containing nucleoside triphosphate hydrolases"/>
    <property type="match status" value="1"/>
</dbReference>
<dbReference type="Pfam" id="PF00005">
    <property type="entry name" value="ABC_tran"/>
    <property type="match status" value="1"/>
</dbReference>
<feature type="domain" description="ABC transporter" evidence="3">
    <location>
        <begin position="1"/>
        <end position="238"/>
    </location>
</feature>
<evidence type="ECO:0000259" key="3">
    <source>
        <dbReference type="PROSITE" id="PS50893"/>
    </source>
</evidence>
<evidence type="ECO:0000313" key="4">
    <source>
        <dbReference type="EMBL" id="MDR6288796.1"/>
    </source>
</evidence>
<dbReference type="SMART" id="SM00382">
    <property type="entry name" value="AAA"/>
    <property type="match status" value="1"/>
</dbReference>
<dbReference type="InterPro" id="IPR003593">
    <property type="entry name" value="AAA+_ATPase"/>
</dbReference>
<dbReference type="PANTHER" id="PTHR42794">
    <property type="entry name" value="HEMIN IMPORT ATP-BINDING PROTEIN HMUV"/>
    <property type="match status" value="1"/>
</dbReference>
<keyword evidence="2 4" id="KW-0067">ATP-binding</keyword>
<dbReference type="InterPro" id="IPR017871">
    <property type="entry name" value="ABC_transporter-like_CS"/>
</dbReference>
<dbReference type="CDD" id="cd03214">
    <property type="entry name" value="ABC_Iron-Siderophores_B12_Hemin"/>
    <property type="match status" value="1"/>
</dbReference>
<dbReference type="GO" id="GO:0005840">
    <property type="term" value="C:ribosome"/>
    <property type="evidence" value="ECO:0007669"/>
    <property type="project" value="UniProtKB-KW"/>
</dbReference>
<evidence type="ECO:0000313" key="5">
    <source>
        <dbReference type="Proteomes" id="UP001262410"/>
    </source>
</evidence>
<keyword evidence="5" id="KW-1185">Reference proteome</keyword>
<comment type="caution">
    <text evidence="4">The sequence shown here is derived from an EMBL/GenBank/DDBJ whole genome shotgun (WGS) entry which is preliminary data.</text>
</comment>
<keyword evidence="4" id="KW-0687">Ribonucleoprotein</keyword>